<evidence type="ECO:0000256" key="1">
    <source>
        <dbReference type="ARBA" id="ARBA00022722"/>
    </source>
</evidence>
<evidence type="ECO:0000256" key="10">
    <source>
        <dbReference type="SAM" id="Coils"/>
    </source>
</evidence>
<evidence type="ECO:0000259" key="11">
    <source>
        <dbReference type="PROSITE" id="PS50828"/>
    </source>
</evidence>
<evidence type="ECO:0000256" key="5">
    <source>
        <dbReference type="ARBA" id="ARBA00022801"/>
    </source>
</evidence>
<dbReference type="RefSeq" id="WP_317695095.1">
    <property type="nucleotide sequence ID" value="NZ_AP026801.1"/>
</dbReference>
<keyword evidence="8 9" id="KW-0238">DNA-binding</keyword>
<dbReference type="InterPro" id="IPR007696">
    <property type="entry name" value="DNA_mismatch_repair_MutS_core"/>
</dbReference>
<evidence type="ECO:0000256" key="9">
    <source>
        <dbReference type="HAMAP-Rule" id="MF_00092"/>
    </source>
</evidence>
<name>A0AAU9DAL6_9LACO</name>
<keyword evidence="6 9" id="KW-0067">ATP-binding</keyword>
<evidence type="ECO:0000256" key="6">
    <source>
        <dbReference type="ARBA" id="ARBA00022840"/>
    </source>
</evidence>
<dbReference type="Pfam" id="PF00488">
    <property type="entry name" value="MutS_V"/>
    <property type="match status" value="1"/>
</dbReference>
<comment type="function">
    <text evidence="9">Endonuclease that is involved in the suppression of homologous recombination and thus may have a key role in the control of bacterial genetic diversity.</text>
</comment>
<feature type="coiled-coil region" evidence="10">
    <location>
        <begin position="522"/>
        <end position="599"/>
    </location>
</feature>
<dbReference type="GO" id="GO:0005524">
    <property type="term" value="F:ATP binding"/>
    <property type="evidence" value="ECO:0007669"/>
    <property type="project" value="UniProtKB-UniRule"/>
</dbReference>
<dbReference type="InterPro" id="IPR005747">
    <property type="entry name" value="MutS2"/>
</dbReference>
<comment type="similarity">
    <text evidence="9">Belongs to the DNA mismatch repair MutS family. MutS2 subfamily.</text>
</comment>
<evidence type="ECO:0000256" key="3">
    <source>
        <dbReference type="ARBA" id="ARBA00022741"/>
    </source>
</evidence>
<dbReference type="EC" id="3.6.4.-" evidence="9"/>
<keyword evidence="7 9" id="KW-0694">RNA-binding</keyword>
<dbReference type="GO" id="GO:0004519">
    <property type="term" value="F:endonuclease activity"/>
    <property type="evidence" value="ECO:0007669"/>
    <property type="project" value="UniProtKB-UniRule"/>
</dbReference>
<dbReference type="NCBIfam" id="TIGR01069">
    <property type="entry name" value="mutS2"/>
    <property type="match status" value="1"/>
</dbReference>
<keyword evidence="4 9" id="KW-0255">Endonuclease</keyword>
<evidence type="ECO:0000256" key="8">
    <source>
        <dbReference type="ARBA" id="ARBA00023125"/>
    </source>
</evidence>
<dbReference type="Proteomes" id="UP001321804">
    <property type="component" value="Chromosome"/>
</dbReference>
<dbReference type="SMART" id="SM00463">
    <property type="entry name" value="SMR"/>
    <property type="match status" value="1"/>
</dbReference>
<dbReference type="FunFam" id="3.40.50.300:FF:000830">
    <property type="entry name" value="Endonuclease MutS2"/>
    <property type="match status" value="1"/>
</dbReference>
<feature type="domain" description="Smr" evidence="11">
    <location>
        <begin position="714"/>
        <end position="789"/>
    </location>
</feature>
<keyword evidence="13" id="KW-1185">Reference proteome</keyword>
<keyword evidence="10" id="KW-0175">Coiled coil</keyword>
<dbReference type="PROSITE" id="PS00486">
    <property type="entry name" value="DNA_MISMATCH_REPAIR_2"/>
    <property type="match status" value="1"/>
</dbReference>
<protein>
    <recommendedName>
        <fullName evidence="9">Endonuclease MutS2</fullName>
        <ecNumber evidence="9">3.1.-.-</ecNumber>
    </recommendedName>
    <alternativeName>
        <fullName evidence="9">Ribosome-associated protein quality control-upstream factor</fullName>
        <shortName evidence="9">RQC-upstream factor</shortName>
        <shortName evidence="9">RqcU</shortName>
        <ecNumber evidence="9">3.6.4.-</ecNumber>
    </alternativeName>
</protein>
<evidence type="ECO:0000256" key="2">
    <source>
        <dbReference type="ARBA" id="ARBA00022730"/>
    </source>
</evidence>
<gene>
    <name evidence="12" type="primary">mutS3</name>
    <name evidence="9" type="synonym">mutS2</name>
    <name evidence="9" type="synonym">rqcU</name>
    <name evidence="12" type="ORF">KIMC2_12770</name>
</gene>
<keyword evidence="5 9" id="KW-0378">Hydrolase</keyword>
<dbReference type="PANTHER" id="PTHR48466:SF2">
    <property type="entry name" value="OS10G0509000 PROTEIN"/>
    <property type="match status" value="1"/>
</dbReference>
<dbReference type="GO" id="GO:0043023">
    <property type="term" value="F:ribosomal large subunit binding"/>
    <property type="evidence" value="ECO:0007669"/>
    <property type="project" value="UniProtKB-UniRule"/>
</dbReference>
<dbReference type="GO" id="GO:0072344">
    <property type="term" value="P:rescue of stalled ribosome"/>
    <property type="evidence" value="ECO:0007669"/>
    <property type="project" value="UniProtKB-UniRule"/>
</dbReference>
<dbReference type="GO" id="GO:0016887">
    <property type="term" value="F:ATP hydrolysis activity"/>
    <property type="evidence" value="ECO:0007669"/>
    <property type="project" value="InterPro"/>
</dbReference>
<dbReference type="GO" id="GO:0045910">
    <property type="term" value="P:negative regulation of DNA recombination"/>
    <property type="evidence" value="ECO:0007669"/>
    <property type="project" value="InterPro"/>
</dbReference>
<dbReference type="InterPro" id="IPR046893">
    <property type="entry name" value="MSSS"/>
</dbReference>
<feature type="coiled-coil region" evidence="10">
    <location>
        <begin position="233"/>
        <end position="264"/>
    </location>
</feature>
<dbReference type="GO" id="GO:0030983">
    <property type="term" value="F:mismatched DNA binding"/>
    <property type="evidence" value="ECO:0007669"/>
    <property type="project" value="InterPro"/>
</dbReference>
<reference evidence="12 13" key="1">
    <citation type="journal article" date="2023" name="Microbiol. Spectr.">
        <title>Symbiosis of Carpenter Bees with Uncharacterized Lactic Acid Bacteria Showing NAD Auxotrophy.</title>
        <authorList>
            <person name="Kawasaki S."/>
            <person name="Ozawa K."/>
            <person name="Mori T."/>
            <person name="Yamamoto A."/>
            <person name="Ito M."/>
            <person name="Ohkuma M."/>
            <person name="Sakamoto M."/>
            <person name="Matsutani M."/>
        </authorList>
    </citation>
    <scope>NUCLEOTIDE SEQUENCE [LARGE SCALE GENOMIC DNA]</scope>
    <source>
        <strain evidence="12 13">KimC2</strain>
    </source>
</reference>
<dbReference type="InterPro" id="IPR036187">
    <property type="entry name" value="DNA_mismatch_repair_MutS_sf"/>
</dbReference>
<dbReference type="InterPro" id="IPR002625">
    <property type="entry name" value="Smr_dom"/>
</dbReference>
<organism evidence="12 13">
    <name type="scientific">Xylocopilactobacillus apis</name>
    <dbReference type="NCBI Taxonomy" id="2932183"/>
    <lineage>
        <taxon>Bacteria</taxon>
        <taxon>Bacillati</taxon>
        <taxon>Bacillota</taxon>
        <taxon>Bacilli</taxon>
        <taxon>Lactobacillales</taxon>
        <taxon>Lactobacillaceae</taxon>
        <taxon>Xylocopilactobacillus</taxon>
    </lineage>
</organism>
<dbReference type="Pfam" id="PF20297">
    <property type="entry name" value="MSSS"/>
    <property type="match status" value="1"/>
</dbReference>
<dbReference type="HAMAP" id="MF_00092">
    <property type="entry name" value="MutS2"/>
    <property type="match status" value="1"/>
</dbReference>
<dbReference type="InterPro" id="IPR000432">
    <property type="entry name" value="DNA_mismatch_repair_MutS_C"/>
</dbReference>
<dbReference type="Pfam" id="PF01713">
    <property type="entry name" value="Smr"/>
    <property type="match status" value="1"/>
</dbReference>
<dbReference type="SUPFAM" id="SSF48334">
    <property type="entry name" value="DNA repair protein MutS, domain III"/>
    <property type="match status" value="1"/>
</dbReference>
<dbReference type="AlphaFoldDB" id="A0AAU9DAL6"/>
<proteinExistence type="inferred from homology"/>
<keyword evidence="1 9" id="KW-0540">Nuclease</keyword>
<dbReference type="InterPro" id="IPR027417">
    <property type="entry name" value="P-loop_NTPase"/>
</dbReference>
<dbReference type="InterPro" id="IPR036063">
    <property type="entry name" value="Smr_dom_sf"/>
</dbReference>
<dbReference type="SUPFAM" id="SSF160443">
    <property type="entry name" value="SMR domain-like"/>
    <property type="match status" value="1"/>
</dbReference>
<dbReference type="PANTHER" id="PTHR48466">
    <property type="entry name" value="OS10G0509000 PROTEIN-RELATED"/>
    <property type="match status" value="1"/>
</dbReference>
<dbReference type="Gene3D" id="3.40.50.300">
    <property type="entry name" value="P-loop containing nucleotide triphosphate hydrolases"/>
    <property type="match status" value="1"/>
</dbReference>
<comment type="subunit">
    <text evidence="9">Homodimer. Binds to stalled ribosomes, contacting rRNA.</text>
</comment>
<dbReference type="InterPro" id="IPR045076">
    <property type="entry name" value="MutS"/>
</dbReference>
<dbReference type="EC" id="3.1.-.-" evidence="9"/>
<dbReference type="Gene3D" id="3.30.1370.110">
    <property type="match status" value="1"/>
</dbReference>
<dbReference type="SMART" id="SM00533">
    <property type="entry name" value="MUTSd"/>
    <property type="match status" value="1"/>
</dbReference>
<evidence type="ECO:0000256" key="7">
    <source>
        <dbReference type="ARBA" id="ARBA00022884"/>
    </source>
</evidence>
<dbReference type="SUPFAM" id="SSF52540">
    <property type="entry name" value="P-loop containing nucleoside triphosphate hydrolases"/>
    <property type="match status" value="1"/>
</dbReference>
<evidence type="ECO:0000313" key="13">
    <source>
        <dbReference type="Proteomes" id="UP001321804"/>
    </source>
</evidence>
<dbReference type="PROSITE" id="PS50828">
    <property type="entry name" value="SMR"/>
    <property type="match status" value="1"/>
</dbReference>
<feature type="binding site" evidence="9">
    <location>
        <begin position="334"/>
        <end position="341"/>
    </location>
    <ligand>
        <name>ATP</name>
        <dbReference type="ChEBI" id="CHEBI:30616"/>
    </ligand>
</feature>
<dbReference type="KEGG" id="xak:KIMC2_12770"/>
<dbReference type="CDD" id="cd03280">
    <property type="entry name" value="ABC_MutS2"/>
    <property type="match status" value="1"/>
</dbReference>
<evidence type="ECO:0000313" key="12">
    <source>
        <dbReference type="EMBL" id="BDR56715.1"/>
    </source>
</evidence>
<evidence type="ECO:0000256" key="4">
    <source>
        <dbReference type="ARBA" id="ARBA00022759"/>
    </source>
</evidence>
<accession>A0AAU9DAL6</accession>
<dbReference type="PIRSF" id="PIRSF005814">
    <property type="entry name" value="MutS_YshD"/>
    <property type="match status" value="1"/>
</dbReference>
<comment type="function">
    <text evidence="9">Acts as a ribosome collision sensor, splitting the ribosome into its 2 subunits. Detects stalled/collided 70S ribosomes which it binds and splits by an ATP-hydrolysis driven conformational change. Acts upstream of the ribosome quality control system (RQC), a ribosome-associated complex that mediates the extraction of incompletely synthesized nascent chains from stalled ribosomes and their subsequent degradation. Probably generates substrates for RQC.</text>
</comment>
<sequence length="789" mass="88273">MNKKVLEILEFPKIKAAVAAFAVTEQGRSKVERLIPQKEREIVQSAIDQTTDGATVLRLFGGFPITKVSDIIPMMSRLRKRSVLSGAELSQILLIMRISESLIEFVEVLDERAIELPFYGEKLLGVQIDEDLYARLKRTVDEEGNILDRASGELMKIRKSITSLQNEQKKRLDQIVHGSDSKYLSEPLVTIRDGRQVIPVKAEHKAHFGGIVHDQSATGQTLFIEPQVVLNLNNELQLAFHQEKEEIQKILSELSEEISVESENILYNARLIYDLDFAQAKAMYAKQINATLPIISEDNQIELNAAFHPLIDPKKVVKNDFKLGGKYRQMVITGPNTGGKTITLKTVGLTQIMGQAGLYIPANEESQIAIFSEILADIGDEQSIEQNLSTFSSHMKNIISILQESDENSLILFDEIGAGTDPEEGASLAISILQHLKGVGSYVIATTHYPELKLYAYNTTDVENASMEFDIESLSPTYHLLIGVPGRSNAFAISRRLGLAENIIQKAEQLMDNDTVGINEMLDKLESDRQELQINNQTVREEKARLMQLETQVTAEKEQLENQREQLLSKAKKEAENIVARAENETKQIIEQLRQQKQQGHVKENVVIEAKTKIKSLHQTHNLTNNRILKKAKAAKSLQAGDTVYVPSYEKRGVLLQKMGNNSWQVQIGALKMTIANNQLEKVNSEPEKQTVIRPKSAPKVNVKRTNEMPSGRLDLRGKRYEEAEAELDRFIDASLLANYPSAIIIHGFGTGTIRNLVQSTLQSNPRVADFHYAPANEGGNGATIVNFQ</sequence>
<dbReference type="EMBL" id="AP026801">
    <property type="protein sequence ID" value="BDR56715.1"/>
    <property type="molecule type" value="Genomic_DNA"/>
</dbReference>
<dbReference type="GO" id="GO:0019843">
    <property type="term" value="F:rRNA binding"/>
    <property type="evidence" value="ECO:0007669"/>
    <property type="project" value="UniProtKB-UniRule"/>
</dbReference>
<keyword evidence="2 9" id="KW-0699">rRNA-binding</keyword>
<keyword evidence="3 9" id="KW-0547">Nucleotide-binding</keyword>
<dbReference type="SMART" id="SM00534">
    <property type="entry name" value="MUTSac"/>
    <property type="match status" value="1"/>
</dbReference>
<dbReference type="GO" id="GO:0006298">
    <property type="term" value="P:mismatch repair"/>
    <property type="evidence" value="ECO:0007669"/>
    <property type="project" value="InterPro"/>
</dbReference>
<dbReference type="GO" id="GO:0140664">
    <property type="term" value="F:ATP-dependent DNA damage sensor activity"/>
    <property type="evidence" value="ECO:0007669"/>
    <property type="project" value="InterPro"/>
</dbReference>